<gene>
    <name evidence="1" type="primary">K0227H04.33</name>
</gene>
<name>A0A679BC42_ORYSI</name>
<accession>A0A679BC42</accession>
<dbReference type="EMBL" id="AP011480">
    <property type="protein sequence ID" value="BBD82370.1"/>
    <property type="molecule type" value="Genomic_DNA"/>
</dbReference>
<organism evidence="1">
    <name type="scientific">Oryza sativa subsp. indica</name>
    <name type="common">Rice</name>
    <dbReference type="NCBI Taxonomy" id="39946"/>
    <lineage>
        <taxon>Eukaryota</taxon>
        <taxon>Viridiplantae</taxon>
        <taxon>Streptophyta</taxon>
        <taxon>Embryophyta</taxon>
        <taxon>Tracheophyta</taxon>
        <taxon>Spermatophyta</taxon>
        <taxon>Magnoliopsida</taxon>
        <taxon>Liliopsida</taxon>
        <taxon>Poales</taxon>
        <taxon>Poaceae</taxon>
        <taxon>BOP clade</taxon>
        <taxon>Oryzoideae</taxon>
        <taxon>Oryzeae</taxon>
        <taxon>Oryzinae</taxon>
        <taxon>Oryza</taxon>
        <taxon>Oryza sativa</taxon>
    </lineage>
</organism>
<sequence length="94" mass="9926">MDRRHRGGTPEARTCRAAMGACGRPGLSRCRCTGCRAELWADVPPLLPAAARRRARSVHGVGYAKKRESLAAAFRACRAPAPARQRRGSGGAGG</sequence>
<reference evidence="1" key="1">
    <citation type="submission" date="2009-05" db="EMBL/GenBank/DDBJ databases">
        <title>Oryza sativa Indica Group genomic DNA, chromosome 11, BAC clone:K0227H04, cultivar:Kasalath.</title>
        <authorList>
            <person name="Matsumoto T."/>
            <person name="Wu J."/>
            <person name="Kanamori H."/>
        </authorList>
    </citation>
    <scope>NUCLEOTIDE SEQUENCE</scope>
</reference>
<evidence type="ECO:0000313" key="1">
    <source>
        <dbReference type="EMBL" id="BBD82370.1"/>
    </source>
</evidence>
<protein>
    <submittedName>
        <fullName evidence="1">Uncharacterized protein</fullName>
    </submittedName>
</protein>
<dbReference type="AlphaFoldDB" id="A0A679BC42"/>
<proteinExistence type="predicted"/>